<dbReference type="Proteomes" id="UP000023152">
    <property type="component" value="Unassembled WGS sequence"/>
</dbReference>
<evidence type="ECO:0008006" key="3">
    <source>
        <dbReference type="Google" id="ProtNLM"/>
    </source>
</evidence>
<proteinExistence type="predicted"/>
<protein>
    <recommendedName>
        <fullName evidence="3">F-box domain-containing protein</fullName>
    </recommendedName>
</protein>
<reference evidence="1 2" key="1">
    <citation type="journal article" date="2013" name="Curr. Biol.">
        <title>The Genome of the Foraminiferan Reticulomyxa filosa.</title>
        <authorList>
            <person name="Glockner G."/>
            <person name="Hulsmann N."/>
            <person name="Schleicher M."/>
            <person name="Noegel A.A."/>
            <person name="Eichinger L."/>
            <person name="Gallinger C."/>
            <person name="Pawlowski J."/>
            <person name="Sierra R."/>
            <person name="Euteneuer U."/>
            <person name="Pillet L."/>
            <person name="Moustafa A."/>
            <person name="Platzer M."/>
            <person name="Groth M."/>
            <person name="Szafranski K."/>
            <person name="Schliwa M."/>
        </authorList>
    </citation>
    <scope>NUCLEOTIDE SEQUENCE [LARGE SCALE GENOMIC DNA]</scope>
</reference>
<sequence>MTSLKETQLFHMYKDLLHQINKAQSIKELTRFITLFSSKELKELIMNKLNVEIEKGQKNENSIEFFSIQGKIRDLYLQTASFDEILPTAVQAHIFSFLDYNSLEYFPFLSRSIHRTFCLNPILFEKYTLEFFAFGENTFRENIWENTLENILKENSSENNTFEENTFRKRRNIKHKGKIKKLCVKHKSECVVIGIEDPKISNGNVSTVDQLGQFPWYSIRKWHVNGTQLQLLYSYFAQRPVPLYQFLFDSSSDTRWKEFVSTWNDFIKSEESPSEKWNTLNYRDLTRINHGRIYYGQELLAQNHQIESLKAYIDKNILKRHEYDYVSDRPIFHITYDTPKTTFRSSQYRHRPKGPISVQSPFQYKDWKGLEKDLRVHILNLNEEIFSKKDKNKQFGYVDDAEIRFQQSVEQIQYFYDHILCIREWLESLFGSSENFKFGHSNSTSFQIIIVKKQVPLKVHENDTYKRNSLQVGDEFLYICKEGQLAMSNATQYIVFGELIDFTDENQNEKEISNNKSGNGWNIIDLLRKNNEIEEQQLSAIIPNIFLFWKKKIKYAKEQIDLFIAMLDKARKSIQSLAVTNTFDQLIIFPILPNLIHLRLKHIKIGSCFNSINVKGLMPQLKTLTVEKLLIKSCTYCNWQQTLEAAGSCDFNHNNDSLSISSSFPSFDPQQKQQQDISEIKFLNYLLLSCPNLLAFSYIAVKINPEDTLKIPSTVEWLRIEGQKSELCVQLDLSQCKCINGFSWEYCFIKWPTETVLKIGWLKNNNGDISYWDNLLSSNKCCNVQLCVLLVDHIIFDFTSDNSLFSQSPFADIKRLKQTVAKRSGIGYDNVDLLFSKDEGITVPNSLQKLMFQKIAEIMGIHSAKVKEYQKWFNIEEAYWIFNLFSAYIFNDI</sequence>
<evidence type="ECO:0000313" key="2">
    <source>
        <dbReference type="Proteomes" id="UP000023152"/>
    </source>
</evidence>
<keyword evidence="2" id="KW-1185">Reference proteome</keyword>
<evidence type="ECO:0000313" key="1">
    <source>
        <dbReference type="EMBL" id="ETO30325.1"/>
    </source>
</evidence>
<organism evidence="1 2">
    <name type="scientific">Reticulomyxa filosa</name>
    <dbReference type="NCBI Taxonomy" id="46433"/>
    <lineage>
        <taxon>Eukaryota</taxon>
        <taxon>Sar</taxon>
        <taxon>Rhizaria</taxon>
        <taxon>Retaria</taxon>
        <taxon>Foraminifera</taxon>
        <taxon>Monothalamids</taxon>
        <taxon>Reticulomyxidae</taxon>
        <taxon>Reticulomyxa</taxon>
    </lineage>
</organism>
<accession>X6NVI5</accession>
<dbReference type="AlphaFoldDB" id="X6NVI5"/>
<gene>
    <name evidence="1" type="ORF">RFI_06790</name>
</gene>
<name>X6NVI5_RETFI</name>
<dbReference type="EMBL" id="ASPP01005533">
    <property type="protein sequence ID" value="ETO30325.1"/>
    <property type="molecule type" value="Genomic_DNA"/>
</dbReference>
<comment type="caution">
    <text evidence="1">The sequence shown here is derived from an EMBL/GenBank/DDBJ whole genome shotgun (WGS) entry which is preliminary data.</text>
</comment>